<evidence type="ECO:0000313" key="7">
    <source>
        <dbReference type="EMBL" id="KRQ86724.1"/>
    </source>
</evidence>
<dbReference type="PATRIC" id="fig|908809.3.peg.1481"/>
<dbReference type="InterPro" id="IPR000092">
    <property type="entry name" value="Polyprenyl_synt"/>
</dbReference>
<comment type="caution">
    <text evidence="7">The sequence shown here is derived from an EMBL/GenBank/DDBJ whole genome shotgun (WGS) entry which is preliminary data.</text>
</comment>
<keyword evidence="8" id="KW-1185">Reference proteome</keyword>
<dbReference type="CDD" id="cd00685">
    <property type="entry name" value="Trans_IPPS_HT"/>
    <property type="match status" value="1"/>
</dbReference>
<dbReference type="PANTHER" id="PTHR12001:SF69">
    <property type="entry name" value="ALL TRANS-POLYPRENYL-DIPHOSPHATE SYNTHASE PDSS1"/>
    <property type="match status" value="1"/>
</dbReference>
<dbReference type="PROSITE" id="PS00444">
    <property type="entry name" value="POLYPRENYL_SYNTHASE_2"/>
    <property type="match status" value="1"/>
</dbReference>
<name>A0A0R3K005_CALMK</name>
<dbReference type="GO" id="GO:0000010">
    <property type="term" value="F:heptaprenyl diphosphate synthase activity"/>
    <property type="evidence" value="ECO:0007669"/>
    <property type="project" value="UniProtKB-EC"/>
</dbReference>
<dbReference type="Gene3D" id="1.10.600.10">
    <property type="entry name" value="Farnesyl Diphosphate Synthase"/>
    <property type="match status" value="1"/>
</dbReference>
<dbReference type="InterPro" id="IPR008949">
    <property type="entry name" value="Isoprenoid_synthase_dom_sf"/>
</dbReference>
<evidence type="ECO:0000256" key="2">
    <source>
        <dbReference type="ARBA" id="ARBA00006706"/>
    </source>
</evidence>
<protein>
    <submittedName>
        <fullName evidence="7">Heptaprenyl diphosphate synthase component 2</fullName>
        <ecNumber evidence="7">2.5.1.30</ecNumber>
    </submittedName>
</protein>
<sequence length="320" mass="36282">MANFWGEYPFLVDELEKVKRIILKKIRNSDKTIEEALTEVFAKNGKMLRPAFVILSAQFGDYKSEKILNIAAAVEMFHNATLIHDDILDNSVFRRNIKTVQNKYGQNYAVIIGDFLLARCIGLLTTCEKIDVLKDTVKSMERLCIGEIHQFNIKGKVDVSINSYLKRIASKTAVLFALSFYIGAIESNCERKISNILKETGFNIGMAFQIKDDILDMVGEEEIIGKKVGNDIKEGIYTLPILYAINEDGYLKNLLSKGNLSEEEINEVIRITNDKGGIKKAEELADRYTERALRLIDKLPEAQAKSILKESANKLLKRDY</sequence>
<dbReference type="SFLD" id="SFLDS00005">
    <property type="entry name" value="Isoprenoid_Synthase_Type_I"/>
    <property type="match status" value="1"/>
</dbReference>
<dbReference type="GO" id="GO:0046872">
    <property type="term" value="F:metal ion binding"/>
    <property type="evidence" value="ECO:0007669"/>
    <property type="project" value="UniProtKB-KW"/>
</dbReference>
<evidence type="ECO:0000256" key="4">
    <source>
        <dbReference type="ARBA" id="ARBA00022723"/>
    </source>
</evidence>
<dbReference type="SUPFAM" id="SSF48576">
    <property type="entry name" value="Terpenoid synthases"/>
    <property type="match status" value="1"/>
</dbReference>
<dbReference type="EMBL" id="LKHP01000007">
    <property type="protein sequence ID" value="KRQ86724.1"/>
    <property type="molecule type" value="Genomic_DNA"/>
</dbReference>
<accession>A0A0R3K005</accession>
<dbReference type="RefSeq" id="WP_057978658.1">
    <property type="nucleotide sequence ID" value="NZ_LKHP01000007.1"/>
</dbReference>
<keyword evidence="4" id="KW-0479">Metal-binding</keyword>
<keyword evidence="3 6" id="KW-0808">Transferase</keyword>
<evidence type="ECO:0000256" key="1">
    <source>
        <dbReference type="ARBA" id="ARBA00001946"/>
    </source>
</evidence>
<dbReference type="OrthoDB" id="9805316at2"/>
<dbReference type="EC" id="2.5.1.30" evidence="7"/>
<dbReference type="AlphaFoldDB" id="A0A0R3K005"/>
<evidence type="ECO:0000256" key="6">
    <source>
        <dbReference type="RuleBase" id="RU004466"/>
    </source>
</evidence>
<evidence type="ECO:0000313" key="8">
    <source>
        <dbReference type="Proteomes" id="UP000052015"/>
    </source>
</evidence>
<organism evidence="7 8">
    <name type="scientific">Caloramator mitchellensis</name>
    <dbReference type="NCBI Taxonomy" id="908809"/>
    <lineage>
        <taxon>Bacteria</taxon>
        <taxon>Bacillati</taxon>
        <taxon>Bacillota</taxon>
        <taxon>Clostridia</taxon>
        <taxon>Eubacteriales</taxon>
        <taxon>Clostridiaceae</taxon>
        <taxon>Caloramator</taxon>
    </lineage>
</organism>
<comment type="similarity">
    <text evidence="2 6">Belongs to the FPP/GGPP synthase family.</text>
</comment>
<comment type="cofactor">
    <cofactor evidence="1">
        <name>Mg(2+)</name>
        <dbReference type="ChEBI" id="CHEBI:18420"/>
    </cofactor>
</comment>
<dbReference type="Proteomes" id="UP000052015">
    <property type="component" value="Unassembled WGS sequence"/>
</dbReference>
<dbReference type="GO" id="GO:0008299">
    <property type="term" value="P:isoprenoid biosynthetic process"/>
    <property type="evidence" value="ECO:0007669"/>
    <property type="project" value="InterPro"/>
</dbReference>
<dbReference type="PANTHER" id="PTHR12001">
    <property type="entry name" value="GERANYLGERANYL PYROPHOSPHATE SYNTHASE"/>
    <property type="match status" value="1"/>
</dbReference>
<gene>
    <name evidence="7" type="primary">hepT</name>
    <name evidence="7" type="ORF">ABG79_01476</name>
</gene>
<reference evidence="7 8" key="1">
    <citation type="submission" date="2015-09" db="EMBL/GenBank/DDBJ databases">
        <title>Draft genome sequence of a Caloramator mitchellensis, a moderate thermophile from the Great Artesian Basin of Australia.</title>
        <authorList>
            <person name="Patel B.K."/>
        </authorList>
    </citation>
    <scope>NUCLEOTIDE SEQUENCE [LARGE SCALE GENOMIC DNA]</scope>
    <source>
        <strain evidence="7 8">VF08</strain>
    </source>
</reference>
<evidence type="ECO:0000256" key="5">
    <source>
        <dbReference type="ARBA" id="ARBA00022842"/>
    </source>
</evidence>
<evidence type="ECO:0000256" key="3">
    <source>
        <dbReference type="ARBA" id="ARBA00022679"/>
    </source>
</evidence>
<proteinExistence type="inferred from homology"/>
<dbReference type="Pfam" id="PF00348">
    <property type="entry name" value="polyprenyl_synt"/>
    <property type="match status" value="1"/>
</dbReference>
<dbReference type="STRING" id="908809.ABG79_01476"/>
<keyword evidence="5" id="KW-0460">Magnesium</keyword>
<dbReference type="InterPro" id="IPR033749">
    <property type="entry name" value="Polyprenyl_synt_CS"/>
</dbReference>